<evidence type="ECO:0000313" key="3">
    <source>
        <dbReference type="WBParaSite" id="PgR032X_g077_t04"/>
    </source>
</evidence>
<feature type="region of interest" description="Disordered" evidence="1">
    <location>
        <begin position="243"/>
        <end position="266"/>
    </location>
</feature>
<dbReference type="WBParaSite" id="PgR032X_g077_t04">
    <property type="protein sequence ID" value="PgR032X_g077_t04"/>
    <property type="gene ID" value="PgR032X_g077"/>
</dbReference>
<accession>A0A915BBA9</accession>
<organism evidence="2 3">
    <name type="scientific">Parascaris univalens</name>
    <name type="common">Nematode worm</name>
    <dbReference type="NCBI Taxonomy" id="6257"/>
    <lineage>
        <taxon>Eukaryota</taxon>
        <taxon>Metazoa</taxon>
        <taxon>Ecdysozoa</taxon>
        <taxon>Nematoda</taxon>
        <taxon>Chromadorea</taxon>
        <taxon>Rhabditida</taxon>
        <taxon>Spirurina</taxon>
        <taxon>Ascaridomorpha</taxon>
        <taxon>Ascaridoidea</taxon>
        <taxon>Ascarididae</taxon>
        <taxon>Parascaris</taxon>
    </lineage>
</organism>
<sequence length="807" mass="91108">MASAPKDDLLDLIFSAPINLPEVKGANAAKTSVSVADAQHSDDNYSNEEDKSVYKDTEIVTRNEEYITNIESDRLSHNKVEGVFETSSAHFSTNEVDEQHYMIRGSVVESTDFHDDINKSSEHSDAEEIPQTSKDADGVIIDQVHQQYFTQDEVESGPEDEIDNKKDEQVVAPMRINADINVTYGRSHKEEYIEEDVHINDARNGYEVEMLKEEEREEAEEIQPEYEEKADAFLDYDREQMRKGPESIEEPSFKVDTDASEIDDVPDDRDEEYLQTEAEGYAAVAPKSHTSTNASVNRMHYVESPAEEQQQDQQFYGDNVFMRKREEYPDVGKDVSERISRRSSRSSYTAISVKRDSTASTQHGTFEPNPAFSIADEVSSAPGVRSLKSIFEKADIPDDDKHQRGAHPPVIDYMNEEDYRHQYEPKEEQVGGTAAIEPVQRVEAPVRRMDASANKEIKQIRENEMVDEAEQKPVSELLSIFGGRRTAQNVIILQKSTEKEQKSKAVAAPPVRSDAPMALTTSAEAITRPGKLVQPPQSQRSLTTQSSPMSPPQRVYLPPRPLTVKASNSSSVRAVANVRQFVKLWGQAPYTPGDPHPFSPIPAEMSIAHERHVIKMGEQEGRKHSVKLIETGPTNISNEKINIVVKNDHHAEESKVDEAPNDKQIEVRSNTPDVIYSQNYAVEEVMIDDVPVSQRRKIFEQNESAWKAPIARRRSSKALKSKPKVEQEVAHVTYEREVPILQESVVAEVEQLLHENAEHIPRNEIEVAVEEIANSITHLTPVAERRKYFENNAESSKREFAIPSRAN</sequence>
<evidence type="ECO:0000256" key="1">
    <source>
        <dbReference type="SAM" id="MobiDB-lite"/>
    </source>
</evidence>
<proteinExistence type="predicted"/>
<evidence type="ECO:0000313" key="2">
    <source>
        <dbReference type="Proteomes" id="UP000887569"/>
    </source>
</evidence>
<feature type="compositionally biased region" description="Polar residues" evidence="1">
    <location>
        <begin position="535"/>
        <end position="548"/>
    </location>
</feature>
<name>A0A915BBA9_PARUN</name>
<keyword evidence="2" id="KW-1185">Reference proteome</keyword>
<feature type="compositionally biased region" description="Basic and acidic residues" evidence="1">
    <location>
        <begin position="243"/>
        <end position="257"/>
    </location>
</feature>
<feature type="region of interest" description="Disordered" evidence="1">
    <location>
        <begin position="115"/>
        <end position="138"/>
    </location>
</feature>
<protein>
    <submittedName>
        <fullName evidence="3">Uncharacterized protein</fullName>
    </submittedName>
</protein>
<reference evidence="3" key="1">
    <citation type="submission" date="2022-11" db="UniProtKB">
        <authorList>
            <consortium name="WormBaseParasite"/>
        </authorList>
    </citation>
    <scope>IDENTIFICATION</scope>
</reference>
<feature type="region of interest" description="Disordered" evidence="1">
    <location>
        <begin position="525"/>
        <end position="554"/>
    </location>
</feature>
<dbReference type="Proteomes" id="UP000887569">
    <property type="component" value="Unplaced"/>
</dbReference>
<dbReference type="AlphaFoldDB" id="A0A915BBA9"/>
<feature type="compositionally biased region" description="Basic and acidic residues" evidence="1">
    <location>
        <begin position="115"/>
        <end position="126"/>
    </location>
</feature>